<evidence type="ECO:0000256" key="2">
    <source>
        <dbReference type="ARBA" id="ARBA00022448"/>
    </source>
</evidence>
<evidence type="ECO:0008006" key="9">
    <source>
        <dbReference type="Google" id="ProtNLM"/>
    </source>
</evidence>
<dbReference type="InterPro" id="IPR059141">
    <property type="entry name" value="Beta-prop_Nup120_160"/>
</dbReference>
<proteinExistence type="predicted"/>
<dbReference type="InterPro" id="IPR056548">
    <property type="entry name" value="HEAT_Nup120"/>
</dbReference>
<dbReference type="Pfam" id="PF11715">
    <property type="entry name" value="Beta-prop_Nup120_160"/>
    <property type="match status" value="1"/>
</dbReference>
<dbReference type="Pfam" id="PF21486">
    <property type="entry name" value="NUP120_helical"/>
    <property type="match status" value="1"/>
</dbReference>
<evidence type="ECO:0000259" key="6">
    <source>
        <dbReference type="Pfam" id="PF23300"/>
    </source>
</evidence>
<name>A0A6J3MHQ7_9PEZI</name>
<keyword evidence="3" id="KW-0539">Nucleus</keyword>
<dbReference type="PANTHER" id="PTHR21286:SF0">
    <property type="entry name" value="NUCLEAR PORE COMPLEX PROTEIN NUP160"/>
    <property type="match status" value="1"/>
</dbReference>
<reference evidence="8" key="1">
    <citation type="submission" date="2020-01" db="EMBL/GenBank/DDBJ databases">
        <authorList>
            <consortium name="DOE Joint Genome Institute"/>
            <person name="Haridas S."/>
            <person name="Albert R."/>
            <person name="Binder M."/>
            <person name="Bloem J."/>
            <person name="Labutti K."/>
            <person name="Salamov A."/>
            <person name="Andreopoulos B."/>
            <person name="Baker S.E."/>
            <person name="Barry K."/>
            <person name="Bills G."/>
            <person name="Bluhm B.H."/>
            <person name="Cannon C."/>
            <person name="Castanera R."/>
            <person name="Culley D.E."/>
            <person name="Daum C."/>
            <person name="Ezra D."/>
            <person name="Gonzalez J.B."/>
            <person name="Henrissat B."/>
            <person name="Kuo A."/>
            <person name="Liang C."/>
            <person name="Lipzen A."/>
            <person name="Lutzoni F."/>
            <person name="Magnuson J."/>
            <person name="Mondo S."/>
            <person name="Nolan M."/>
            <person name="Ohm R."/>
            <person name="Pangilinan J."/>
            <person name="Park H.-J."/>
            <person name="Ramirez L."/>
            <person name="Alfaro M."/>
            <person name="Sun H."/>
            <person name="Tritt A."/>
            <person name="Yoshinaga Y."/>
            <person name="Zwiers L.-H."/>
            <person name="Turgeon B.G."/>
            <person name="Goodwin S.B."/>
            <person name="Spatafora J.W."/>
            <person name="Crous P.W."/>
            <person name="Grigoriev I.V."/>
        </authorList>
    </citation>
    <scope>NUCLEOTIDE SEQUENCE</scope>
    <source>
        <strain evidence="8">CBS 342.82</strain>
    </source>
</reference>
<dbReference type="InterPro" id="IPR048884">
    <property type="entry name" value="Nup120_helical"/>
</dbReference>
<comment type="subcellular location">
    <subcellularLocation>
        <location evidence="1">Nucleus</location>
    </subcellularLocation>
</comment>
<dbReference type="GeneID" id="54361808"/>
<dbReference type="GO" id="GO:0005643">
    <property type="term" value="C:nuclear pore"/>
    <property type="evidence" value="ECO:0007669"/>
    <property type="project" value="UniProtKB-ARBA"/>
</dbReference>
<evidence type="ECO:0000313" key="8">
    <source>
        <dbReference type="RefSeq" id="XP_033463463.1"/>
    </source>
</evidence>
<dbReference type="PANTHER" id="PTHR21286">
    <property type="entry name" value="NUCLEAR PORE COMPLEX PROTEIN NUP160"/>
    <property type="match status" value="1"/>
</dbReference>
<protein>
    <recommendedName>
        <fullName evidence="9">Nucleoporin-domain-containing protein</fullName>
    </recommendedName>
</protein>
<dbReference type="AlphaFoldDB" id="A0A6J3MHQ7"/>
<dbReference type="RefSeq" id="XP_033463463.1">
    <property type="nucleotide sequence ID" value="XM_033604008.1"/>
</dbReference>
<evidence type="ECO:0000313" key="7">
    <source>
        <dbReference type="Proteomes" id="UP000504637"/>
    </source>
</evidence>
<reference evidence="8" key="2">
    <citation type="submission" date="2020-04" db="EMBL/GenBank/DDBJ databases">
        <authorList>
            <consortium name="NCBI Genome Project"/>
        </authorList>
    </citation>
    <scope>NUCLEOTIDE SEQUENCE</scope>
    <source>
        <strain evidence="8">CBS 342.82</strain>
    </source>
</reference>
<dbReference type="InterPro" id="IPR021717">
    <property type="entry name" value="Nucleoporin_Nup160"/>
</dbReference>
<keyword evidence="2" id="KW-0813">Transport</keyword>
<dbReference type="Proteomes" id="UP000504637">
    <property type="component" value="Unplaced"/>
</dbReference>
<dbReference type="OrthoDB" id="67716at2759"/>
<keyword evidence="7" id="KW-1185">Reference proteome</keyword>
<feature type="domain" description="Nucleoporin Nup120 helical" evidence="5">
    <location>
        <begin position="679"/>
        <end position="803"/>
    </location>
</feature>
<dbReference type="Pfam" id="PF23300">
    <property type="entry name" value="HEAT_Nup120"/>
    <property type="match status" value="1"/>
</dbReference>
<evidence type="ECO:0000256" key="1">
    <source>
        <dbReference type="ARBA" id="ARBA00004123"/>
    </source>
</evidence>
<feature type="domain" description="Nucleoporin nup120-like HEAT repeat" evidence="6">
    <location>
        <begin position="885"/>
        <end position="1087"/>
    </location>
</feature>
<evidence type="ECO:0000259" key="4">
    <source>
        <dbReference type="Pfam" id="PF11715"/>
    </source>
</evidence>
<sequence length="1251" mass="139700">MPSTAVLYQETRLDTSTSNVVNINTSGHATGTVFGAAAGRKRAFDEVSHDEEGFTRKHLAIEGSVYFRSRNKSPRSFLWRVLNERKVLEVQCVDLVRPTNISAEQSAPELTINIILSSPIIKNGVAFADAEEKEALNIFVITAANQLYTFTLKRDLLTRSSSTADFDASSTFKKFTSSSFSFRQPYRLVAASSLELFVSLHDGGLVRLDRQPNEGGSHWRETFFSEGGWSGTLKGLIPFNRPQTVRFGSLDLDSSSAVAIAKSPDGAYIWTLSLDFYIKAWSTKTGKIATQVDLLDDGSVSDERKKPARHVMSAEQGTLLHIVTPPVSAKARQNKETENNSNYFLAVVSPKDYQIKFFAISTTFSSIEGEALRCQDVQPLTKLIPPIEDLMNTNIWHLESFFVKAGVQWLGSQMWIRARSGAHCRTFLLNFDLLDSHGLPADISDQWRGGWSAVDLQSHSIERLKELPEYNDLDVISEATATTPTDRWLAFLFSPNRFSEASLETSLHVYGKSRGTAANTGRGLHTAELPLQERIATSVASKVTLGRHAESEQPDYDRYALDLQAQWKMFFSVLAHLHSRRIESIGFAVDLDEGLPWTIYTDFVAPIRTCSNFELLCLNTDMSFDEDIANSQTVEQIFANEQEMIQSRVIAAARQLRNNVSAASIKRLRSAAIARSLDSEPETTGAESLQAMCDQCGIAKEVSDEDYDALNATAEAFNGLGSLSDDDFLGILECLEYAPESIGPEQACMLPRYGIKSSIATVQEVLHSAQIALLDLLLLVVFMSGELEASELHADFRSDEIHDAIIRRMRDTELRLWLISNVRTKPNATATDSAPVTLHESMFLPDWDPRPAIKGSPLSERLTTWSTRWTFGLVLSNWEGITEHIMANLLKYKDYELAVEFLSFMTESSWTSEYLKARMHLMTGDYALASVEFRKAAEDLPEAKFASSPAVRQLLSPEEANYFGVNASKYYQHVSALFEKLKAFSYTADFASLALSEFGTDTDVDQSIAEIDMRKSKSDRPTGEAIDDAMEEIRLLQLRTTKDDILNRLFNALVQTGRFDQAYNTLVTVVNPALRRANLQTLLQTCIQQDATSEFLQLPIEADLAYEADAILVSLAKRHLGSKLSSSPLYHRILFAFRTRRADYRGAAAILYEHLESLRHGSRHSLHDPEDETLIQIYVLLINTLACCGPDEGWLLAEPVSGVHAAEAKRKLVTLEDVRRDYSAELDRRSDMLQGRFPVIGGGDDHMMDVL</sequence>
<gene>
    <name evidence="8" type="ORF">K489DRAFT_376838</name>
</gene>
<organism evidence="8">
    <name type="scientific">Dissoconium aciculare CBS 342.82</name>
    <dbReference type="NCBI Taxonomy" id="1314786"/>
    <lineage>
        <taxon>Eukaryota</taxon>
        <taxon>Fungi</taxon>
        <taxon>Dikarya</taxon>
        <taxon>Ascomycota</taxon>
        <taxon>Pezizomycotina</taxon>
        <taxon>Dothideomycetes</taxon>
        <taxon>Dothideomycetidae</taxon>
        <taxon>Mycosphaerellales</taxon>
        <taxon>Dissoconiaceae</taxon>
        <taxon>Dissoconium</taxon>
    </lineage>
</organism>
<feature type="domain" description="Nucleoporin Nup120/160 beta-propeller" evidence="4">
    <location>
        <begin position="75"/>
        <end position="614"/>
    </location>
</feature>
<dbReference type="GO" id="GO:0017056">
    <property type="term" value="F:structural constituent of nuclear pore"/>
    <property type="evidence" value="ECO:0007669"/>
    <property type="project" value="TreeGrafter"/>
</dbReference>
<evidence type="ECO:0000259" key="5">
    <source>
        <dbReference type="Pfam" id="PF21486"/>
    </source>
</evidence>
<evidence type="ECO:0000256" key="3">
    <source>
        <dbReference type="ARBA" id="ARBA00023242"/>
    </source>
</evidence>
<accession>A0A6J3MHQ7</accession>
<reference evidence="8" key="3">
    <citation type="submission" date="2025-08" db="UniProtKB">
        <authorList>
            <consortium name="RefSeq"/>
        </authorList>
    </citation>
    <scope>IDENTIFICATION</scope>
    <source>
        <strain evidence="8">CBS 342.82</strain>
    </source>
</reference>